<feature type="chain" id="PRO_5016331623" description="Amidohydrolase-related domain-containing protein" evidence="1">
    <location>
        <begin position="20"/>
        <end position="57"/>
    </location>
</feature>
<dbReference type="STRING" id="1448315.A0A319D0J5"/>
<sequence length="57" mass="6076">MPSLQSIVLGLATTGLVHADSHRTLGADYIIDVHSHVIPPIWKEALISAGYPLQNGT</sequence>
<gene>
    <name evidence="2" type="ORF">BO82DRAFT_351766</name>
</gene>
<keyword evidence="3" id="KW-1185">Reference proteome</keyword>
<dbReference type="RefSeq" id="XP_025494753.1">
    <property type="nucleotide sequence ID" value="XM_025634507.1"/>
</dbReference>
<dbReference type="VEuPathDB" id="FungiDB:BO82DRAFT_351766"/>
<keyword evidence="1" id="KW-0732">Signal</keyword>
<dbReference type="AlphaFoldDB" id="A0A319D0J5"/>
<evidence type="ECO:0008006" key="4">
    <source>
        <dbReference type="Google" id="ProtNLM"/>
    </source>
</evidence>
<dbReference type="GeneID" id="37137248"/>
<evidence type="ECO:0000256" key="1">
    <source>
        <dbReference type="SAM" id="SignalP"/>
    </source>
</evidence>
<organism evidence="2 3">
    <name type="scientific">Aspergillus uvarum CBS 121591</name>
    <dbReference type="NCBI Taxonomy" id="1448315"/>
    <lineage>
        <taxon>Eukaryota</taxon>
        <taxon>Fungi</taxon>
        <taxon>Dikarya</taxon>
        <taxon>Ascomycota</taxon>
        <taxon>Pezizomycotina</taxon>
        <taxon>Eurotiomycetes</taxon>
        <taxon>Eurotiomycetidae</taxon>
        <taxon>Eurotiales</taxon>
        <taxon>Aspergillaceae</taxon>
        <taxon>Aspergillus</taxon>
        <taxon>Aspergillus subgen. Circumdati</taxon>
    </lineage>
</organism>
<name>A0A319D0J5_9EURO</name>
<accession>A0A319D0J5</accession>
<dbReference type="EMBL" id="KZ821683">
    <property type="protein sequence ID" value="PYH84553.1"/>
    <property type="molecule type" value="Genomic_DNA"/>
</dbReference>
<dbReference type="Proteomes" id="UP000248340">
    <property type="component" value="Unassembled WGS sequence"/>
</dbReference>
<reference evidence="2 3" key="1">
    <citation type="submission" date="2016-12" db="EMBL/GenBank/DDBJ databases">
        <title>The genomes of Aspergillus section Nigri reveals drivers in fungal speciation.</title>
        <authorList>
            <consortium name="DOE Joint Genome Institute"/>
            <person name="Vesth T.C."/>
            <person name="Nybo J."/>
            <person name="Theobald S."/>
            <person name="Brandl J."/>
            <person name="Frisvad J.C."/>
            <person name="Nielsen K.F."/>
            <person name="Lyhne E.K."/>
            <person name="Kogle M.E."/>
            <person name="Kuo A."/>
            <person name="Riley R."/>
            <person name="Clum A."/>
            <person name="Nolan M."/>
            <person name="Lipzen A."/>
            <person name="Salamov A."/>
            <person name="Henrissat B."/>
            <person name="Wiebenga A."/>
            <person name="De Vries R.P."/>
            <person name="Grigoriev I.V."/>
            <person name="Mortensen U.H."/>
            <person name="Andersen M.R."/>
            <person name="Baker S.E."/>
        </authorList>
    </citation>
    <scope>NUCLEOTIDE SEQUENCE [LARGE SCALE GENOMIC DNA]</scope>
    <source>
        <strain evidence="2 3">CBS 121591</strain>
    </source>
</reference>
<proteinExistence type="predicted"/>
<protein>
    <recommendedName>
        <fullName evidence="4">Amidohydrolase-related domain-containing protein</fullName>
    </recommendedName>
</protein>
<evidence type="ECO:0000313" key="2">
    <source>
        <dbReference type="EMBL" id="PYH84553.1"/>
    </source>
</evidence>
<evidence type="ECO:0000313" key="3">
    <source>
        <dbReference type="Proteomes" id="UP000248340"/>
    </source>
</evidence>
<feature type="signal peptide" evidence="1">
    <location>
        <begin position="1"/>
        <end position="19"/>
    </location>
</feature>